<evidence type="ECO:0000313" key="3">
    <source>
        <dbReference type="Proteomes" id="UP000245946"/>
    </source>
</evidence>
<sequence>MAMALLQEQPLPATTGVEGCETMTEKHFAPCFDAVRKRRPSRSPSSAAYLASCCHTTARQNARDAHLALGGASLVFGCPATLACGRSWLPPRQDPWPRRSRGERPKAITLAPGCAAFNAGARMAGVYACGSGTTGAPEEQQALCTGEDAGATHISCQQGPPMRAQERRRPLQGLQLAPRGQVWTRACVRAVGEAPAAKLSFCAVRPAKRSGSRRVAEERREGRRPARGAQEAPAARGLLLAGTRLVQSQSESE</sequence>
<accession>A0A316Z149</accession>
<dbReference type="Proteomes" id="UP000245946">
    <property type="component" value="Unassembled WGS sequence"/>
</dbReference>
<evidence type="ECO:0000256" key="1">
    <source>
        <dbReference type="SAM" id="MobiDB-lite"/>
    </source>
</evidence>
<dbReference type="GeneID" id="37266688"/>
<feature type="region of interest" description="Disordered" evidence="1">
    <location>
        <begin position="207"/>
        <end position="253"/>
    </location>
</feature>
<dbReference type="AlphaFoldDB" id="A0A316Z149"/>
<reference evidence="2 3" key="1">
    <citation type="journal article" date="2018" name="Mol. Biol. Evol.">
        <title>Broad Genomic Sampling Reveals a Smut Pathogenic Ancestry of the Fungal Clade Ustilaginomycotina.</title>
        <authorList>
            <person name="Kijpornyongpan T."/>
            <person name="Mondo S.J."/>
            <person name="Barry K."/>
            <person name="Sandor L."/>
            <person name="Lee J."/>
            <person name="Lipzen A."/>
            <person name="Pangilinan J."/>
            <person name="LaButti K."/>
            <person name="Hainaut M."/>
            <person name="Henrissat B."/>
            <person name="Grigoriev I.V."/>
            <person name="Spatafora J.W."/>
            <person name="Aime M.C."/>
        </authorList>
    </citation>
    <scope>NUCLEOTIDE SEQUENCE [LARGE SCALE GENOMIC DNA]</scope>
    <source>
        <strain evidence="2 3">MCA 4186</strain>
    </source>
</reference>
<feature type="compositionally biased region" description="Basic and acidic residues" evidence="1">
    <location>
        <begin position="214"/>
        <end position="224"/>
    </location>
</feature>
<feature type="compositionally biased region" description="Low complexity" evidence="1">
    <location>
        <begin position="227"/>
        <end position="245"/>
    </location>
</feature>
<proteinExistence type="predicted"/>
<evidence type="ECO:0000313" key="2">
    <source>
        <dbReference type="EMBL" id="PWN95261.1"/>
    </source>
</evidence>
<dbReference type="RefSeq" id="XP_025595540.1">
    <property type="nucleotide sequence ID" value="XM_025739142.1"/>
</dbReference>
<protein>
    <submittedName>
        <fullName evidence="2">Uncharacterized protein</fullName>
    </submittedName>
</protein>
<organism evidence="2 3">
    <name type="scientific">Tilletiopsis washingtonensis</name>
    <dbReference type="NCBI Taxonomy" id="58919"/>
    <lineage>
        <taxon>Eukaryota</taxon>
        <taxon>Fungi</taxon>
        <taxon>Dikarya</taxon>
        <taxon>Basidiomycota</taxon>
        <taxon>Ustilaginomycotina</taxon>
        <taxon>Exobasidiomycetes</taxon>
        <taxon>Entylomatales</taxon>
        <taxon>Entylomatales incertae sedis</taxon>
        <taxon>Tilletiopsis</taxon>
    </lineage>
</organism>
<name>A0A316Z149_9BASI</name>
<gene>
    <name evidence="2" type="ORF">FA09DRAFT_145067</name>
</gene>
<keyword evidence="3" id="KW-1185">Reference proteome</keyword>
<dbReference type="EMBL" id="KZ819305">
    <property type="protein sequence ID" value="PWN95261.1"/>
    <property type="molecule type" value="Genomic_DNA"/>
</dbReference>